<gene>
    <name evidence="2" type="ORF">G6F51_002271</name>
</gene>
<evidence type="ECO:0000313" key="3">
    <source>
        <dbReference type="Proteomes" id="UP000717996"/>
    </source>
</evidence>
<name>A0A9P6YLB8_RHIOR</name>
<dbReference type="OMA" id="IWGKMPP"/>
<dbReference type="OrthoDB" id="205993at2759"/>
<feature type="compositionally biased region" description="Acidic residues" evidence="1">
    <location>
        <begin position="42"/>
        <end position="63"/>
    </location>
</feature>
<feature type="region of interest" description="Disordered" evidence="1">
    <location>
        <begin position="584"/>
        <end position="613"/>
    </location>
</feature>
<dbReference type="GO" id="GO:1990116">
    <property type="term" value="P:ribosome-associated ubiquitin-dependent protein catabolic process"/>
    <property type="evidence" value="ECO:0007669"/>
    <property type="project" value="TreeGrafter"/>
</dbReference>
<dbReference type="EMBL" id="JAANIT010000190">
    <property type="protein sequence ID" value="KAG1550738.1"/>
    <property type="molecule type" value="Genomic_DNA"/>
</dbReference>
<feature type="compositionally biased region" description="Basic and acidic residues" evidence="1">
    <location>
        <begin position="97"/>
        <end position="143"/>
    </location>
</feature>
<comment type="caution">
    <text evidence="2">The sequence shown here is derived from an EMBL/GenBank/DDBJ whole genome shotgun (WGS) entry which is preliminary data.</text>
</comment>
<dbReference type="PANTHER" id="PTHR22684:SF0">
    <property type="entry name" value="RIBOSOME QUALITY CONTROL COMPLEX SUBUNIT TCF25"/>
    <property type="match status" value="1"/>
</dbReference>
<accession>A0A9P6YLB8</accession>
<dbReference type="AlphaFoldDB" id="A0A9P6YLB8"/>
<evidence type="ECO:0000313" key="2">
    <source>
        <dbReference type="EMBL" id="KAG1550738.1"/>
    </source>
</evidence>
<dbReference type="Proteomes" id="UP000717996">
    <property type="component" value="Unassembled WGS sequence"/>
</dbReference>
<feature type="compositionally biased region" description="Basic residues" evidence="1">
    <location>
        <begin position="82"/>
        <end position="96"/>
    </location>
</feature>
<feature type="compositionally biased region" description="Basic and acidic residues" evidence="1">
    <location>
        <begin position="64"/>
        <end position="74"/>
    </location>
</feature>
<sequence length="660" mass="76617">MSSRALKRLQKDQLLAVNDNDSEEEEIEQKPVKKFNPFDLLNEGEEEEEEEEEEEVIEEEQAEPEIKKQVKQEKPTNASKPSNKKKKNKKNKKGKKSNGERTEENKKDTEDISMRELDKVIQEMSKKSSGKTNHDIRDQNTETRRQLLSVNHRFLDAEAEMKRLFGSHVVNSENRAHGRVLKKSKLTSPKPEWPPYKRNGLSMELIETVDGVSYFGFRHSEAYQDNQLEFLNAVSTHNPDALVFLIRRYPYHVDTLLQLSEIAKHSGDWVSAGDFIERALYACERALHPQFSMSTGTARLSFKRSENRSFFLAIFRHVQFLARRGCWRTAFEFNKLLFALDPIHDPLGSLLTLDHFALIAHEYEYVVKMYQEWKTEGDLYPVDLSNLPNFAFSAAYAQFKLSGDDLLIQQAIDKFPVAHQLLLEKLDKPTEQHSGHVFLNALQTIYAERSFELFKEPEVLSWLLEHHHQQDISFSPKDLKCKANEELPQNIARFLLLVDNQRLLALVPSKYTSQSYQMYDPLPPSDSETMYDINERMRSSSLGSFPTDVREIVDGLQQIWRQGQGRLPPEALGRLRQMMTELVQTQQQEGDQIPGTFPQDDSVEEEDNEHEQNDLHHVENEMLNDQEMTAEEMAEIMNAVSDDELEIQRALAEAYQRRQE</sequence>
<dbReference type="GO" id="GO:1990112">
    <property type="term" value="C:RQC complex"/>
    <property type="evidence" value="ECO:0007669"/>
    <property type="project" value="TreeGrafter"/>
</dbReference>
<dbReference type="GO" id="GO:0072344">
    <property type="term" value="P:rescue of stalled ribosome"/>
    <property type="evidence" value="ECO:0007669"/>
    <property type="project" value="TreeGrafter"/>
</dbReference>
<evidence type="ECO:0000256" key="1">
    <source>
        <dbReference type="SAM" id="MobiDB-lite"/>
    </source>
</evidence>
<reference evidence="2" key="1">
    <citation type="journal article" date="2020" name="Microb. Genom.">
        <title>Genetic diversity of clinical and environmental Mucorales isolates obtained from an investigation of mucormycosis cases among solid organ transplant recipients.</title>
        <authorList>
            <person name="Nguyen M.H."/>
            <person name="Kaul D."/>
            <person name="Muto C."/>
            <person name="Cheng S.J."/>
            <person name="Richter R.A."/>
            <person name="Bruno V.M."/>
            <person name="Liu G."/>
            <person name="Beyhan S."/>
            <person name="Sundermann A.J."/>
            <person name="Mounaud S."/>
            <person name="Pasculle A.W."/>
            <person name="Nierman W.C."/>
            <person name="Driscoll E."/>
            <person name="Cumbie R."/>
            <person name="Clancy C.J."/>
            <person name="Dupont C.L."/>
        </authorList>
    </citation>
    <scope>NUCLEOTIDE SEQUENCE</scope>
    <source>
        <strain evidence="2">GL16</strain>
    </source>
</reference>
<organism evidence="2 3">
    <name type="scientific">Rhizopus oryzae</name>
    <name type="common">Mucormycosis agent</name>
    <name type="synonym">Rhizopus arrhizus var. delemar</name>
    <dbReference type="NCBI Taxonomy" id="64495"/>
    <lineage>
        <taxon>Eukaryota</taxon>
        <taxon>Fungi</taxon>
        <taxon>Fungi incertae sedis</taxon>
        <taxon>Mucoromycota</taxon>
        <taxon>Mucoromycotina</taxon>
        <taxon>Mucoromycetes</taxon>
        <taxon>Mucorales</taxon>
        <taxon>Mucorineae</taxon>
        <taxon>Rhizopodaceae</taxon>
        <taxon>Rhizopus</taxon>
    </lineage>
</organism>
<protein>
    <recommendedName>
        <fullName evidence="4">Transcription factor 25</fullName>
    </recommendedName>
</protein>
<dbReference type="PANTHER" id="PTHR22684">
    <property type="entry name" value="NULP1-RELATED"/>
    <property type="match status" value="1"/>
</dbReference>
<feature type="region of interest" description="Disordered" evidence="1">
    <location>
        <begin position="1"/>
        <end position="143"/>
    </location>
</feature>
<dbReference type="InterPro" id="IPR006994">
    <property type="entry name" value="TCF25/Rqc1"/>
</dbReference>
<evidence type="ECO:0008006" key="4">
    <source>
        <dbReference type="Google" id="ProtNLM"/>
    </source>
</evidence>
<proteinExistence type="predicted"/>
<dbReference type="Pfam" id="PF04910">
    <property type="entry name" value="Tcf25"/>
    <property type="match status" value="1"/>
</dbReference>